<feature type="compositionally biased region" description="Basic residues" evidence="2">
    <location>
        <begin position="628"/>
        <end position="637"/>
    </location>
</feature>
<evidence type="ECO:0000313" key="4">
    <source>
        <dbReference type="Proteomes" id="UP000000759"/>
    </source>
</evidence>
<feature type="region of interest" description="Disordered" evidence="2">
    <location>
        <begin position="571"/>
        <end position="590"/>
    </location>
</feature>
<dbReference type="STRING" id="556484.B7G7I1"/>
<accession>B7G7I1</accession>
<dbReference type="Proteomes" id="UP000000759">
    <property type="component" value="Chromosome 18"/>
</dbReference>
<dbReference type="OrthoDB" id="44924at2759"/>
<comment type="function">
    <text evidence="1">Component of the signal recognition particle (SRP) complex, a ribonucleoprotein complex that mediates the cotranslational targeting of secretory and membrane proteins to the endoplasmic reticulum (ER).</text>
</comment>
<keyword evidence="4" id="KW-1185">Reference proteome</keyword>
<dbReference type="InterPro" id="IPR026270">
    <property type="entry name" value="SRP72"/>
</dbReference>
<dbReference type="GO" id="GO:0043022">
    <property type="term" value="F:ribosome binding"/>
    <property type="evidence" value="ECO:0007669"/>
    <property type="project" value="TreeGrafter"/>
</dbReference>
<evidence type="ECO:0000256" key="1">
    <source>
        <dbReference type="PIRNR" id="PIRNR038922"/>
    </source>
</evidence>
<dbReference type="RefSeq" id="XP_002183021.1">
    <property type="nucleotide sequence ID" value="XM_002182985.1"/>
</dbReference>
<organism evidence="3 4">
    <name type="scientific">Phaeodactylum tricornutum (strain CCAP 1055/1)</name>
    <dbReference type="NCBI Taxonomy" id="556484"/>
    <lineage>
        <taxon>Eukaryota</taxon>
        <taxon>Sar</taxon>
        <taxon>Stramenopiles</taxon>
        <taxon>Ochrophyta</taxon>
        <taxon>Bacillariophyta</taxon>
        <taxon>Bacillariophyceae</taxon>
        <taxon>Bacillariophycidae</taxon>
        <taxon>Naviculales</taxon>
        <taxon>Phaeodactylaceae</taxon>
        <taxon>Phaeodactylum</taxon>
    </lineage>
</organism>
<proteinExistence type="inferred from homology"/>
<dbReference type="EMBL" id="CM000620">
    <property type="protein sequence ID" value="EEC45239.1"/>
    <property type="molecule type" value="Genomic_DNA"/>
</dbReference>
<dbReference type="GO" id="GO:0008312">
    <property type="term" value="F:7S RNA binding"/>
    <property type="evidence" value="ECO:0007669"/>
    <property type="project" value="TreeGrafter"/>
</dbReference>
<dbReference type="InParanoid" id="B7G7I1"/>
<dbReference type="GO" id="GO:0006614">
    <property type="term" value="P:SRP-dependent cotranslational protein targeting to membrane"/>
    <property type="evidence" value="ECO:0007669"/>
    <property type="project" value="UniProtKB-UniRule"/>
</dbReference>
<keyword evidence="1" id="KW-0687">Ribonucleoprotein</keyword>
<dbReference type="KEGG" id="pti:PHATRDRAFT_48508"/>
<dbReference type="InterPro" id="IPR011990">
    <property type="entry name" value="TPR-like_helical_dom_sf"/>
</dbReference>
<dbReference type="PaxDb" id="2850-Phatr48508"/>
<dbReference type="SUPFAM" id="SSF48452">
    <property type="entry name" value="TPR-like"/>
    <property type="match status" value="1"/>
</dbReference>
<dbReference type="Gene3D" id="1.25.40.10">
    <property type="entry name" value="Tetratricopeptide repeat domain"/>
    <property type="match status" value="1"/>
</dbReference>
<keyword evidence="1" id="KW-0963">Cytoplasm</keyword>
<feature type="compositionally biased region" description="Basic and acidic residues" evidence="2">
    <location>
        <begin position="602"/>
        <end position="627"/>
    </location>
</feature>
<feature type="compositionally biased region" description="Basic and acidic residues" evidence="2">
    <location>
        <begin position="574"/>
        <end position="586"/>
    </location>
</feature>
<dbReference type="PIRSF" id="PIRSF038922">
    <property type="entry name" value="SRP72"/>
    <property type="match status" value="1"/>
</dbReference>
<feature type="compositionally biased region" description="Low complexity" evidence="2">
    <location>
        <begin position="654"/>
        <end position="669"/>
    </location>
</feature>
<reference evidence="4" key="2">
    <citation type="submission" date="2008-08" db="EMBL/GenBank/DDBJ databases">
        <authorList>
            <consortium name="Diatom Consortium"/>
            <person name="Grigoriev I."/>
            <person name="Grimwood J."/>
            <person name="Kuo A."/>
            <person name="Otillar R.P."/>
            <person name="Salamov A."/>
            <person name="Detter J.C."/>
            <person name="Lindquist E."/>
            <person name="Shapiro H."/>
            <person name="Lucas S."/>
            <person name="Glavina del Rio T."/>
            <person name="Pitluck S."/>
            <person name="Rokhsar D."/>
            <person name="Bowler C."/>
        </authorList>
    </citation>
    <scope>GENOME REANNOTATION</scope>
    <source>
        <strain evidence="4">CCAP 1055/1</strain>
    </source>
</reference>
<sequence>MSRVDEETLSSLKDLKKAVRSEEFESAVAVCESLLQNPTISGDEALVSCVYEAYTKSLLHLEKYEKILSEIEKASPVVRAQLHAVHVYALYRLQRYAQARDKCKDVTDVDISLVYAQSLYHLSETAAAVEVYRQLLEECEDDAERKMQIYTNMVGIVAANATPYVRSETVNNLLKIEEIQSFVETSKEYPYDLVNNWATWELVTDGSRTQRWKDMLLKAQNACQEACEADGLTDTETQKELASIAVNQQWIRQLWNGIVAPHSIPSELASVQLVQDLNRVLAMPNPADAIKKFREDSLSSMTALQQRLINYNRAALALQANELELCRSACDSLAMSVTAVSKSKKKRQQTSNDDSHVLYQPTVSEEEAAWWTSRVCVLRAHAAKLEGKIDSAGKEMDIAIQLLEQIPTSTVRDHALCYVILHKEALHGAPQDAKQTIALLNSLPDSIRSSRAVIATLASIYQRQGFPKEAESLLRETGDNQIFADFAMAEGNYTKAAELYEATVKDSHDPIATARWVQALSHIDPERALKLWSETKVNIEHDDEVAANGAELEEQELPRLKKKINTSDFLEAPVNDKQRRSRESVLRQRGKRREQYLEELEKKGLYRRDPPTKPDPERWLPKYERSYARRRRNRGGAHKGAQGGVSEKDAAKLDVVARQAARAAGQVDVSGPSTAHIKVSSGKSGRRR</sequence>
<comment type="subcellular location">
    <subcellularLocation>
        <location evidence="1">Cytoplasm</location>
    </subcellularLocation>
</comment>
<dbReference type="OMA" id="MHANLLA"/>
<gene>
    <name evidence="3" type="ORF">PHATRDRAFT_48508</name>
</gene>
<dbReference type="PANTHER" id="PTHR14094">
    <property type="entry name" value="SIGNAL RECOGNITION PARTICLE 72"/>
    <property type="match status" value="1"/>
</dbReference>
<protein>
    <recommendedName>
        <fullName evidence="1">Signal recognition particle subunit SRP72</fullName>
    </recommendedName>
</protein>
<dbReference type="HOGENOM" id="CLU_013808_1_0_1"/>
<keyword evidence="1" id="KW-0733">Signal recognition particle</keyword>
<evidence type="ECO:0000313" key="3">
    <source>
        <dbReference type="EMBL" id="EEC45239.1"/>
    </source>
</evidence>
<dbReference type="GeneID" id="7194697"/>
<comment type="similarity">
    <text evidence="1">Belongs to the SRP72 family.</text>
</comment>
<evidence type="ECO:0000256" key="2">
    <source>
        <dbReference type="SAM" id="MobiDB-lite"/>
    </source>
</evidence>
<dbReference type="AlphaFoldDB" id="B7G7I1"/>
<reference evidence="3 4" key="1">
    <citation type="journal article" date="2008" name="Nature">
        <title>The Phaeodactylum genome reveals the evolutionary history of diatom genomes.</title>
        <authorList>
            <person name="Bowler C."/>
            <person name="Allen A.E."/>
            <person name="Badger J.H."/>
            <person name="Grimwood J."/>
            <person name="Jabbari K."/>
            <person name="Kuo A."/>
            <person name="Maheswari U."/>
            <person name="Martens C."/>
            <person name="Maumus F."/>
            <person name="Otillar R.P."/>
            <person name="Rayko E."/>
            <person name="Salamov A."/>
            <person name="Vandepoele K."/>
            <person name="Beszteri B."/>
            <person name="Gruber A."/>
            <person name="Heijde M."/>
            <person name="Katinka M."/>
            <person name="Mock T."/>
            <person name="Valentin K."/>
            <person name="Verret F."/>
            <person name="Berges J.A."/>
            <person name="Brownlee C."/>
            <person name="Cadoret J.P."/>
            <person name="Chiovitti A."/>
            <person name="Choi C.J."/>
            <person name="Coesel S."/>
            <person name="De Martino A."/>
            <person name="Detter J.C."/>
            <person name="Durkin C."/>
            <person name="Falciatore A."/>
            <person name="Fournet J."/>
            <person name="Haruta M."/>
            <person name="Huysman M.J."/>
            <person name="Jenkins B.D."/>
            <person name="Jiroutova K."/>
            <person name="Jorgensen R.E."/>
            <person name="Joubert Y."/>
            <person name="Kaplan A."/>
            <person name="Kroger N."/>
            <person name="Kroth P.G."/>
            <person name="La Roche J."/>
            <person name="Lindquist E."/>
            <person name="Lommer M."/>
            <person name="Martin-Jezequel V."/>
            <person name="Lopez P.J."/>
            <person name="Lucas S."/>
            <person name="Mangogna M."/>
            <person name="McGinnis K."/>
            <person name="Medlin L.K."/>
            <person name="Montsant A."/>
            <person name="Oudot-Le Secq M.P."/>
            <person name="Napoli C."/>
            <person name="Obornik M."/>
            <person name="Parker M.S."/>
            <person name="Petit J.L."/>
            <person name="Porcel B.M."/>
            <person name="Poulsen N."/>
            <person name="Robison M."/>
            <person name="Rychlewski L."/>
            <person name="Rynearson T.A."/>
            <person name="Schmutz J."/>
            <person name="Shapiro H."/>
            <person name="Siaut M."/>
            <person name="Stanley M."/>
            <person name="Sussman M.R."/>
            <person name="Taylor A.R."/>
            <person name="Vardi A."/>
            <person name="von Dassow P."/>
            <person name="Vyverman W."/>
            <person name="Willis A."/>
            <person name="Wyrwicz L.S."/>
            <person name="Rokhsar D.S."/>
            <person name="Weissenbach J."/>
            <person name="Armbrust E.V."/>
            <person name="Green B.R."/>
            <person name="Van de Peer Y."/>
            <person name="Grigoriev I.V."/>
        </authorList>
    </citation>
    <scope>NUCLEOTIDE SEQUENCE [LARGE SCALE GENOMIC DNA]</scope>
    <source>
        <strain evidence="3 4">CCAP 1055/1</strain>
    </source>
</reference>
<name>B7G7I1_PHATC</name>
<dbReference type="PANTHER" id="PTHR14094:SF9">
    <property type="entry name" value="SIGNAL RECOGNITION PARTICLE SUBUNIT SRP72"/>
    <property type="match status" value="1"/>
</dbReference>
<feature type="region of interest" description="Disordered" evidence="2">
    <location>
        <begin position="602"/>
        <end position="688"/>
    </location>
</feature>
<dbReference type="eggNOG" id="KOG2376">
    <property type="taxonomic scope" value="Eukaryota"/>
</dbReference>
<dbReference type="GO" id="GO:0005786">
    <property type="term" value="C:signal recognition particle, endoplasmic reticulum targeting"/>
    <property type="evidence" value="ECO:0007669"/>
    <property type="project" value="UniProtKB-UniRule"/>
</dbReference>